<gene>
    <name evidence="1" type="ORF">GCM10010970_30250</name>
</gene>
<evidence type="ECO:0000313" key="2">
    <source>
        <dbReference type="Proteomes" id="UP000637267"/>
    </source>
</evidence>
<accession>A0ABQ2PD01</accession>
<protein>
    <recommendedName>
        <fullName evidence="3">Helix-turn-helix domain-containing protein</fullName>
    </recommendedName>
</protein>
<dbReference type="RefSeq" id="WP_188705197.1">
    <property type="nucleotide sequence ID" value="NZ_BMLX01000004.1"/>
</dbReference>
<evidence type="ECO:0000313" key="1">
    <source>
        <dbReference type="EMBL" id="GGP23025.1"/>
    </source>
</evidence>
<proteinExistence type="predicted"/>
<evidence type="ECO:0008006" key="3">
    <source>
        <dbReference type="Google" id="ProtNLM"/>
    </source>
</evidence>
<keyword evidence="2" id="KW-1185">Reference proteome</keyword>
<sequence length="154" mass="17104">MMGTADRAIRGKKEAAKKMQGPRYWIPEEVLGSAGFCSLGASERALFLELVSQLRVTPHTSEICNNGELTTSPTRMKLRGLGSKATVRKAARRLEEVGLIQQTRKGGLHHRANLFALTYLPLNESAKLDFGAEGYQMHAYRKYQSHLKLVKSSS</sequence>
<comment type="caution">
    <text evidence="1">The sequence shown here is derived from an EMBL/GenBank/DDBJ whole genome shotgun (WGS) entry which is preliminary data.</text>
</comment>
<dbReference type="Proteomes" id="UP000637267">
    <property type="component" value="Unassembled WGS sequence"/>
</dbReference>
<dbReference type="EMBL" id="BMLX01000004">
    <property type="protein sequence ID" value="GGP23025.1"/>
    <property type="molecule type" value="Genomic_DNA"/>
</dbReference>
<reference evidence="2" key="1">
    <citation type="journal article" date="2019" name="Int. J. Syst. Evol. Microbiol.">
        <title>The Global Catalogue of Microorganisms (GCM) 10K type strain sequencing project: providing services to taxonomists for standard genome sequencing and annotation.</title>
        <authorList>
            <consortium name="The Broad Institute Genomics Platform"/>
            <consortium name="The Broad Institute Genome Sequencing Center for Infectious Disease"/>
            <person name="Wu L."/>
            <person name="Ma J."/>
        </authorList>
    </citation>
    <scope>NUCLEOTIDE SEQUENCE [LARGE SCALE GENOMIC DNA]</scope>
    <source>
        <strain evidence="2">CGMCC 1.8859</strain>
    </source>
</reference>
<organism evidence="1 2">
    <name type="scientific">Silvimonas iriomotensis</name>
    <dbReference type="NCBI Taxonomy" id="449662"/>
    <lineage>
        <taxon>Bacteria</taxon>
        <taxon>Pseudomonadati</taxon>
        <taxon>Pseudomonadota</taxon>
        <taxon>Betaproteobacteria</taxon>
        <taxon>Neisseriales</taxon>
        <taxon>Chitinibacteraceae</taxon>
        <taxon>Silvimonas</taxon>
    </lineage>
</organism>
<name>A0ABQ2PD01_9NEIS</name>